<evidence type="ECO:0000313" key="6">
    <source>
        <dbReference type="EMBL" id="KOB59181.1"/>
    </source>
</evidence>
<dbReference type="InterPro" id="IPR016024">
    <property type="entry name" value="ARM-type_fold"/>
</dbReference>
<keyword evidence="2" id="KW-0333">Golgi apparatus</keyword>
<dbReference type="GO" id="GO:0012507">
    <property type="term" value="C:ER to Golgi transport vesicle membrane"/>
    <property type="evidence" value="ECO:0007669"/>
    <property type="project" value="TreeGrafter"/>
</dbReference>
<dbReference type="Pfam" id="PF18770">
    <property type="entry name" value="Arm_vescicular"/>
    <property type="match status" value="1"/>
</dbReference>
<feature type="compositionally biased region" description="Basic and acidic residues" evidence="4">
    <location>
        <begin position="1358"/>
        <end position="1372"/>
    </location>
</feature>
<organism evidence="6 7">
    <name type="scientific">Operophtera brumata</name>
    <name type="common">Winter moth</name>
    <name type="synonym">Phalaena brumata</name>
    <dbReference type="NCBI Taxonomy" id="104452"/>
    <lineage>
        <taxon>Eukaryota</taxon>
        <taxon>Metazoa</taxon>
        <taxon>Ecdysozoa</taxon>
        <taxon>Arthropoda</taxon>
        <taxon>Hexapoda</taxon>
        <taxon>Insecta</taxon>
        <taxon>Pterygota</taxon>
        <taxon>Neoptera</taxon>
        <taxon>Endopterygota</taxon>
        <taxon>Lepidoptera</taxon>
        <taxon>Glossata</taxon>
        <taxon>Ditrysia</taxon>
        <taxon>Geometroidea</taxon>
        <taxon>Geometridae</taxon>
        <taxon>Larentiinae</taxon>
        <taxon>Operophtera</taxon>
    </lineage>
</organism>
<evidence type="ECO:0000256" key="3">
    <source>
        <dbReference type="ARBA" id="ARBA00023054"/>
    </source>
</evidence>
<dbReference type="GO" id="GO:0000139">
    <property type="term" value="C:Golgi membrane"/>
    <property type="evidence" value="ECO:0007669"/>
    <property type="project" value="InterPro"/>
</dbReference>
<feature type="region of interest" description="Disordered" evidence="4">
    <location>
        <begin position="505"/>
        <end position="528"/>
    </location>
</feature>
<feature type="region of interest" description="Disordered" evidence="4">
    <location>
        <begin position="759"/>
        <end position="790"/>
    </location>
</feature>
<evidence type="ECO:0000256" key="4">
    <source>
        <dbReference type="SAM" id="MobiDB-lite"/>
    </source>
</evidence>
<evidence type="ECO:0000259" key="5">
    <source>
        <dbReference type="Pfam" id="PF04869"/>
    </source>
</evidence>
<comment type="subcellular location">
    <subcellularLocation>
        <location evidence="1">Golgi apparatus</location>
    </subcellularLocation>
</comment>
<keyword evidence="3" id="KW-0175">Coiled coil</keyword>
<dbReference type="STRING" id="104452.A0A0L7K7Z2"/>
<dbReference type="GO" id="GO:0048211">
    <property type="term" value="P:Golgi vesicle docking"/>
    <property type="evidence" value="ECO:0007669"/>
    <property type="project" value="TreeGrafter"/>
</dbReference>
<dbReference type="InterPro" id="IPR024095">
    <property type="entry name" value="Vesicle_P115"/>
</dbReference>
<dbReference type="EMBL" id="JTDY01010260">
    <property type="protein sequence ID" value="KOB59181.1"/>
    <property type="molecule type" value="Genomic_DNA"/>
</dbReference>
<keyword evidence="7" id="KW-1185">Reference proteome</keyword>
<feature type="domain" description="Vesicle tethering protein Uso1/P115-like head" evidence="5">
    <location>
        <begin position="303"/>
        <end position="380"/>
    </location>
</feature>
<evidence type="ECO:0000256" key="1">
    <source>
        <dbReference type="ARBA" id="ARBA00004555"/>
    </source>
</evidence>
<feature type="region of interest" description="Disordered" evidence="4">
    <location>
        <begin position="1141"/>
        <end position="1160"/>
    </location>
</feature>
<feature type="domain" description="Vesicle tethering protein Uso1/P115-like head" evidence="5">
    <location>
        <begin position="390"/>
        <end position="452"/>
    </location>
</feature>
<feature type="region of interest" description="Disordered" evidence="4">
    <location>
        <begin position="1351"/>
        <end position="1434"/>
    </location>
</feature>
<feature type="non-terminal residue" evidence="6">
    <location>
        <position position="1"/>
    </location>
</feature>
<feature type="region of interest" description="Disordered" evidence="4">
    <location>
        <begin position="995"/>
        <end position="1043"/>
    </location>
</feature>
<feature type="compositionally biased region" description="Basic residues" evidence="4">
    <location>
        <begin position="1389"/>
        <end position="1404"/>
    </location>
</feature>
<accession>A0A0L7K7Z2</accession>
<feature type="compositionally biased region" description="Basic residues" evidence="4">
    <location>
        <begin position="1024"/>
        <end position="1038"/>
    </location>
</feature>
<evidence type="ECO:0000313" key="7">
    <source>
        <dbReference type="Proteomes" id="UP000037510"/>
    </source>
</evidence>
<dbReference type="GO" id="GO:0048280">
    <property type="term" value="P:vesicle fusion with Golgi apparatus"/>
    <property type="evidence" value="ECO:0007669"/>
    <property type="project" value="InterPro"/>
</dbReference>
<name>A0A0L7K7Z2_OPEBR</name>
<dbReference type="Gene3D" id="1.25.10.10">
    <property type="entry name" value="Leucine-rich Repeat Variant"/>
    <property type="match status" value="3"/>
</dbReference>
<dbReference type="GO" id="GO:0005783">
    <property type="term" value="C:endoplasmic reticulum"/>
    <property type="evidence" value="ECO:0007669"/>
    <property type="project" value="TreeGrafter"/>
</dbReference>
<reference evidence="6 7" key="1">
    <citation type="journal article" date="2015" name="Genome Biol. Evol.">
        <title>The genome of winter moth (Operophtera brumata) provides a genomic perspective on sexual dimorphism and phenology.</title>
        <authorList>
            <person name="Derks M.F."/>
            <person name="Smit S."/>
            <person name="Salis L."/>
            <person name="Schijlen E."/>
            <person name="Bossers A."/>
            <person name="Mateman C."/>
            <person name="Pijl A.S."/>
            <person name="de Ridder D."/>
            <person name="Groenen M.A."/>
            <person name="Visser M.E."/>
            <person name="Megens H.J."/>
        </authorList>
    </citation>
    <scope>NUCLEOTIDE SEQUENCE [LARGE SCALE GENOMIC DNA]</scope>
    <source>
        <strain evidence="6">WM2013NL</strain>
        <tissue evidence="6">Head and thorax</tissue>
    </source>
</reference>
<sequence length="1595" mass="179827">VLELDRADNETINYALDTLNNIVSPKQFEEEESNPNVPMNIGEQFTEIFIKEDNNIQLVLDLLDEYDFRVRLSAVQLLTSVLTNRPRDIQEIILVKPMAVSKMMDLLTDSREVIRNETLLLLITLTKSNANIQKIVAFENAFDRLFEIVSSEGYSDGGIIVEDCLLLMWNLLRNNSSNINFFKEGSYIQRMLPMFNTSEESEEIGWSPQKVTNVHCMLLIVRTLVTPSNSAQIVTDCQRIMKNVGLLAAVCNILMSSGVPADILTETINTVGEMVRGNLTNQEYLGSVMAPSNPPRPAIVMSQAALVQTLLPSSTEVSRLTSGQLLCGGLFSSDPLSNWFSCVALMHALIDNPAQKEQLLRVLLATNIGSTPVLLIHQCARDAAVWLVAQVCSADEEGEGLLQGLAAFQLALCIYYNNDSVEHYTKEALKQLVIKRIGMDLFTRRLSELKHKLQAIPPQHIFEKDVASVCKQPALSNVTELTEYDDIYTNAKRKPGYRSFKKTLARMKSKSDEEPVSQRTKGDRQHLPQVVSDDTSLLAAATVNSTGSIVSMASFIEVKFSDDNIVDLIVQEALQAKPKSKDVTDSGINTDEMKSHEEIDVIEDTSNEIKETISRVPLKKKCTIISKSSSYDESTTEAINETPAFVNTRMNIQSRNKANTLKESEKQKSVEKIFSQHSIETRKGEIAISPSLARKIKENSSETTLNFNEPMNEAVNTDVEQSMWNNIEIVNCVNDATDKVSSDKCYNIYKESLIAGTNETVQDKESEKKVQSEKRNPPEKLKNKHAKKAKALITSKSKKVGKESTKKMSTIIEQKQEEIILEEINPKIHNENVDVVKIQSPKNTTENPEQKPETPLVRRKRKLYSPKDDDFEDKIQYYVVDEDGVPLSKTANRNGNKTPKTTATCYKEIGIERKNNSRLLRSKNSKSKTIEIPSPRTCKINSIFDSLKQNNENNEQITLVDKNTDIYNYTSDSEDDDFIKKKMVTKKLNSSVNAGSSKSIAKKKNRNIRGHEGTETSYEEAKKAKTGKRKKFTKRTSKRMSNSKVPIEHEVNLIDERMREPVREELNTSILIENPVMVPEADEIEPVLKELFQMEEIHDNVPNTLASNKTAKNTRLEQTHVSESNDTLVSNQNSKNTQIARIRNSETNETLAPKNKVDKRIKNTKQLSTKKQKGFVKRDKTVTISDKEDDADRLNSSAQGWINIVDDENFVDNKGITDGNAVKEKKAIQPKTIKKTAGKSTKQQGDEIIEILDTVDIHEENNNQMDMSISTNGIQAHADFDEAPPAPDTIIEHFVPRAYQDLSPSMKDYFTILTGAVHSSASKDRRSKFNKWYYTDATENQTDAATLTLQKQKAHVKTKPDKEITQPKRVETDDTSDSDQIDWSDSVSRHTRSRSQPKKTKQSHNLRDAKKPKTRYWNTVDSAEESTTKNTRSTKFEPKRMISPIVLIERFAPVIENDSSADNEPLKQKESMITRSKDPKDCSQKSITSAKSLNVESPELKRTGPSLISVRDAKRRVIEPKVVDEGTSRINESKRTDERSVKIDMTKRIVADLQDVAAAHTIYGDDEVPEQVYGRNRKQDGTGAYQNYKRVSNDN</sequence>
<feature type="region of interest" description="Disordered" evidence="4">
    <location>
        <begin position="1573"/>
        <end position="1595"/>
    </location>
</feature>
<dbReference type="Pfam" id="PF04869">
    <property type="entry name" value="Uso1_p115_head"/>
    <property type="match status" value="2"/>
</dbReference>
<proteinExistence type="predicted"/>
<protein>
    <recommendedName>
        <fullName evidence="5">Vesicle tethering protein Uso1/P115-like head domain-containing protein</fullName>
    </recommendedName>
</protein>
<dbReference type="GO" id="GO:0005795">
    <property type="term" value="C:Golgi stack"/>
    <property type="evidence" value="ECO:0007669"/>
    <property type="project" value="TreeGrafter"/>
</dbReference>
<dbReference type="GO" id="GO:0006886">
    <property type="term" value="P:intracellular protein transport"/>
    <property type="evidence" value="ECO:0007669"/>
    <property type="project" value="InterPro"/>
</dbReference>
<dbReference type="PANTHER" id="PTHR10013">
    <property type="entry name" value="GENERAL VESICULAR TRANSPORT FACTOR P115"/>
    <property type="match status" value="1"/>
</dbReference>
<dbReference type="SUPFAM" id="SSF48371">
    <property type="entry name" value="ARM repeat"/>
    <property type="match status" value="1"/>
</dbReference>
<evidence type="ECO:0000256" key="2">
    <source>
        <dbReference type="ARBA" id="ARBA00023034"/>
    </source>
</evidence>
<comment type="caution">
    <text evidence="6">The sequence shown here is derived from an EMBL/GenBank/DDBJ whole genome shotgun (WGS) entry which is preliminary data.</text>
</comment>
<feature type="region of interest" description="Disordered" evidence="4">
    <location>
        <begin position="1459"/>
        <end position="1490"/>
    </location>
</feature>
<feature type="region of interest" description="Disordered" evidence="4">
    <location>
        <begin position="840"/>
        <end position="859"/>
    </location>
</feature>
<dbReference type="GO" id="GO:0006888">
    <property type="term" value="P:endoplasmic reticulum to Golgi vesicle-mediated transport"/>
    <property type="evidence" value="ECO:0007669"/>
    <property type="project" value="TreeGrafter"/>
</dbReference>
<dbReference type="GO" id="GO:0045056">
    <property type="term" value="P:transcytosis"/>
    <property type="evidence" value="ECO:0007669"/>
    <property type="project" value="TreeGrafter"/>
</dbReference>
<dbReference type="PANTHER" id="PTHR10013:SF0">
    <property type="entry name" value="GENERAL VESICULAR TRANSPORT FACTOR P115"/>
    <property type="match status" value="1"/>
</dbReference>
<dbReference type="Proteomes" id="UP000037510">
    <property type="component" value="Unassembled WGS sequence"/>
</dbReference>
<feature type="compositionally biased region" description="Polar residues" evidence="4">
    <location>
        <begin position="1141"/>
        <end position="1150"/>
    </location>
</feature>
<dbReference type="InterPro" id="IPR006953">
    <property type="entry name" value="Vesicle_Uso1_P115_head"/>
</dbReference>
<feature type="compositionally biased region" description="Basic and acidic residues" evidence="4">
    <location>
        <begin position="1464"/>
        <end position="1483"/>
    </location>
</feature>
<feature type="compositionally biased region" description="Basic and acidic residues" evidence="4">
    <location>
        <begin position="1009"/>
        <end position="1023"/>
    </location>
</feature>
<feature type="compositionally biased region" description="Acidic residues" evidence="4">
    <location>
        <begin position="1373"/>
        <end position="1382"/>
    </location>
</feature>
<dbReference type="InterPro" id="IPR011989">
    <property type="entry name" value="ARM-like"/>
</dbReference>
<gene>
    <name evidence="6" type="ORF">OBRU01_22798</name>
</gene>
<dbReference type="InterPro" id="IPR041209">
    <property type="entry name" value="P115_Arm_rpt"/>
</dbReference>
<feature type="compositionally biased region" description="Basic and acidic residues" evidence="4">
    <location>
        <begin position="761"/>
        <end position="781"/>
    </location>
</feature>